<gene>
    <name evidence="2" type="ORF">DVH24_041907</name>
</gene>
<feature type="region of interest" description="Disordered" evidence="1">
    <location>
        <begin position="1"/>
        <end position="25"/>
    </location>
</feature>
<keyword evidence="3" id="KW-1185">Reference proteome</keyword>
<organism evidence="2 3">
    <name type="scientific">Malus domestica</name>
    <name type="common">Apple</name>
    <name type="synonym">Pyrus malus</name>
    <dbReference type="NCBI Taxonomy" id="3750"/>
    <lineage>
        <taxon>Eukaryota</taxon>
        <taxon>Viridiplantae</taxon>
        <taxon>Streptophyta</taxon>
        <taxon>Embryophyta</taxon>
        <taxon>Tracheophyta</taxon>
        <taxon>Spermatophyta</taxon>
        <taxon>Magnoliopsida</taxon>
        <taxon>eudicotyledons</taxon>
        <taxon>Gunneridae</taxon>
        <taxon>Pentapetalae</taxon>
        <taxon>rosids</taxon>
        <taxon>fabids</taxon>
        <taxon>Rosales</taxon>
        <taxon>Rosaceae</taxon>
        <taxon>Amygdaloideae</taxon>
        <taxon>Maleae</taxon>
        <taxon>Malus</taxon>
    </lineage>
</organism>
<dbReference type="Proteomes" id="UP000290289">
    <property type="component" value="Chromosome 11"/>
</dbReference>
<evidence type="ECO:0000313" key="3">
    <source>
        <dbReference type="Proteomes" id="UP000290289"/>
    </source>
</evidence>
<comment type="caution">
    <text evidence="2">The sequence shown here is derived from an EMBL/GenBank/DDBJ whole genome shotgun (WGS) entry which is preliminary data.</text>
</comment>
<sequence length="65" mass="7178">MMGDPLRSSRVSSQKQNREGMVRAQNGQYHVTVELNPKCGGGPGRNVTWLILALSQKTVSNPRKL</sequence>
<reference evidence="2 3" key="1">
    <citation type="submission" date="2018-10" db="EMBL/GenBank/DDBJ databases">
        <title>A high-quality apple genome assembly.</title>
        <authorList>
            <person name="Hu J."/>
        </authorList>
    </citation>
    <scope>NUCLEOTIDE SEQUENCE [LARGE SCALE GENOMIC DNA]</scope>
    <source>
        <strain evidence="3">cv. HFTH1</strain>
        <tissue evidence="2">Young leaf</tissue>
    </source>
</reference>
<accession>A0A498IPN8</accession>
<evidence type="ECO:0000256" key="1">
    <source>
        <dbReference type="SAM" id="MobiDB-lite"/>
    </source>
</evidence>
<dbReference type="EMBL" id="RDQH01000337">
    <property type="protein sequence ID" value="RXH85139.1"/>
    <property type="molecule type" value="Genomic_DNA"/>
</dbReference>
<proteinExistence type="predicted"/>
<protein>
    <submittedName>
        <fullName evidence="2">Uncharacterized protein</fullName>
    </submittedName>
</protein>
<evidence type="ECO:0000313" key="2">
    <source>
        <dbReference type="EMBL" id="RXH85139.1"/>
    </source>
</evidence>
<name>A0A498IPN8_MALDO</name>
<dbReference type="AlphaFoldDB" id="A0A498IPN8"/>